<dbReference type="InterPro" id="IPR042099">
    <property type="entry name" value="ANL_N_sf"/>
</dbReference>
<dbReference type="PANTHER" id="PTHR43767">
    <property type="entry name" value="LONG-CHAIN-FATTY-ACID--COA LIGASE"/>
    <property type="match status" value="1"/>
</dbReference>
<feature type="domain" description="AMP-binding enzyme C-terminal" evidence="2">
    <location>
        <begin position="430"/>
        <end position="505"/>
    </location>
</feature>
<sequence>MEYLNGIAPADAMVHVLLERRAAETPEATFFSFGDGVHTLGDFNAASNRLARNLETFGITTGTHVAVLMETSVDYLCLWLALSKLGAVEIPINTAFRGDLLKHVLATCEATVCILDDKFTDVFRAVYPEGAPFELVFCRSGDAVAPAGVFRDFRSLLDPADDSDLRKPLQHDAIASIIFTSGTTGPSKGVMLSHHYLCAYGLMYAEINGLQDDDVILNFLPFFHIAAKFLTIATLACGGRMRLQPRLSISTFWDEVRAHRVTNFVGVGGICNMLISRPENPDDANSTIRTIYAVPDPADIHREIERRFGCKLTTVYGSTEVGLPLFRGVHDAYRPGSCGRISPYCDVQIVDQNDQPLGVGETGEIVVRPKRPFLIGSGYVSMPDRTISAWRNLWLHSGDRGHFDADGWYYFDDRATDSIRRRGENISSFEVELLVAKHPAVAEAVAVATPSEVGEDEVWVLVLLRENHTLLPEDLLRHCSLHMPYFMIPRFIDIVDDLPRTSTAKVEKYKIRATGRSACTWDREAAGWTVTRHGVFPPGSWDASRAGDVPVPLGGAPARATDQGDIYRQHTC</sequence>
<dbReference type="RefSeq" id="WP_203195534.1">
    <property type="nucleotide sequence ID" value="NZ_CP063362.1"/>
</dbReference>
<dbReference type="InterPro" id="IPR050237">
    <property type="entry name" value="ATP-dep_AMP-bd_enzyme"/>
</dbReference>
<evidence type="ECO:0000313" key="3">
    <source>
        <dbReference type="EMBL" id="QRG08624.1"/>
    </source>
</evidence>
<dbReference type="KEGG" id="xdi:EZH22_10245"/>
<dbReference type="Gene3D" id="3.30.300.30">
    <property type="match status" value="1"/>
</dbReference>
<dbReference type="PANTHER" id="PTHR43767:SF1">
    <property type="entry name" value="NONRIBOSOMAL PEPTIDE SYNTHASE PES1 (EUROFUNG)-RELATED"/>
    <property type="match status" value="1"/>
</dbReference>
<dbReference type="InterPro" id="IPR020845">
    <property type="entry name" value="AMP-binding_CS"/>
</dbReference>
<dbReference type="GO" id="GO:0016878">
    <property type="term" value="F:acid-thiol ligase activity"/>
    <property type="evidence" value="ECO:0007669"/>
    <property type="project" value="UniProtKB-ARBA"/>
</dbReference>
<gene>
    <name evidence="3" type="ORF">EZH22_10245</name>
</gene>
<feature type="domain" description="AMP-dependent synthetase/ligase" evidence="1">
    <location>
        <begin position="18"/>
        <end position="368"/>
    </location>
</feature>
<evidence type="ECO:0000259" key="2">
    <source>
        <dbReference type="Pfam" id="PF13193"/>
    </source>
</evidence>
<accession>A0A974PRW4</accession>
<evidence type="ECO:0000313" key="4">
    <source>
        <dbReference type="Proteomes" id="UP000596427"/>
    </source>
</evidence>
<dbReference type="PROSITE" id="PS00455">
    <property type="entry name" value="AMP_BINDING"/>
    <property type="match status" value="1"/>
</dbReference>
<keyword evidence="4" id="KW-1185">Reference proteome</keyword>
<dbReference type="InterPro" id="IPR025110">
    <property type="entry name" value="AMP-bd_C"/>
</dbReference>
<protein>
    <submittedName>
        <fullName evidence="3">AMP-binding protein</fullName>
    </submittedName>
</protein>
<dbReference type="EMBL" id="CP063362">
    <property type="protein sequence ID" value="QRG08624.1"/>
    <property type="molecule type" value="Genomic_DNA"/>
</dbReference>
<proteinExistence type="predicted"/>
<dbReference type="InterPro" id="IPR045851">
    <property type="entry name" value="AMP-bd_C_sf"/>
</dbReference>
<dbReference type="InterPro" id="IPR000873">
    <property type="entry name" value="AMP-dep_synth/lig_dom"/>
</dbReference>
<reference evidence="3 4" key="1">
    <citation type="submission" date="2020-10" db="EMBL/GenBank/DDBJ databases">
        <title>Degradation of 1,4-Dioxane by Xanthobacter sp. YN2, via a Novel Group-2 Soluble Di-Iron Monooxygenase.</title>
        <authorList>
            <person name="Ma F."/>
            <person name="Wang Y."/>
            <person name="Yang J."/>
            <person name="Guo H."/>
            <person name="Su D."/>
            <person name="Yu L."/>
        </authorList>
    </citation>
    <scope>NUCLEOTIDE SEQUENCE [LARGE SCALE GENOMIC DNA]</scope>
    <source>
        <strain evidence="3 4">YN2</strain>
    </source>
</reference>
<dbReference type="AlphaFoldDB" id="A0A974PRW4"/>
<dbReference type="SUPFAM" id="SSF56801">
    <property type="entry name" value="Acetyl-CoA synthetase-like"/>
    <property type="match status" value="1"/>
</dbReference>
<dbReference type="Gene3D" id="3.40.50.12780">
    <property type="entry name" value="N-terminal domain of ligase-like"/>
    <property type="match status" value="1"/>
</dbReference>
<dbReference type="Proteomes" id="UP000596427">
    <property type="component" value="Chromosome"/>
</dbReference>
<dbReference type="Pfam" id="PF13193">
    <property type="entry name" value="AMP-binding_C"/>
    <property type="match status" value="1"/>
</dbReference>
<name>A0A974PRW4_9HYPH</name>
<organism evidence="3 4">
    <name type="scientific">Xanthobacter dioxanivorans</name>
    <dbReference type="NCBI Taxonomy" id="2528964"/>
    <lineage>
        <taxon>Bacteria</taxon>
        <taxon>Pseudomonadati</taxon>
        <taxon>Pseudomonadota</taxon>
        <taxon>Alphaproteobacteria</taxon>
        <taxon>Hyphomicrobiales</taxon>
        <taxon>Xanthobacteraceae</taxon>
        <taxon>Xanthobacter</taxon>
    </lineage>
</organism>
<dbReference type="Pfam" id="PF00501">
    <property type="entry name" value="AMP-binding"/>
    <property type="match status" value="1"/>
</dbReference>
<evidence type="ECO:0000259" key="1">
    <source>
        <dbReference type="Pfam" id="PF00501"/>
    </source>
</evidence>